<protein>
    <submittedName>
        <fullName evidence="2">Uncharacterized protein</fullName>
    </submittedName>
</protein>
<sequence>MKHLKGRWRLLLRGPKHIILMMAISWFTYWYFGYSQTCWERYDLACMSSDTSELVWKIAIALSQFAGIGLLLLDLDKKLHSLTGTKLLVYFSDKLKAWWRLWFKQKHSIKVESMLPMFHAVGDVSFTHKKANISIEERLAEIEKTLDIHRKAIATEADDRRRLEGHVNESVKRLESVITQRSDHLLDKVKEIHVGGYTTQAWSIFLILYSAVLGVFV</sequence>
<feature type="transmembrane region" description="Helical" evidence="1">
    <location>
        <begin position="18"/>
        <end position="34"/>
    </location>
</feature>
<evidence type="ECO:0000313" key="2">
    <source>
        <dbReference type="EMBL" id="SNY44815.1"/>
    </source>
</evidence>
<feature type="transmembrane region" description="Helical" evidence="1">
    <location>
        <begin position="194"/>
        <end position="216"/>
    </location>
</feature>
<keyword evidence="1" id="KW-0812">Transmembrane</keyword>
<proteinExistence type="predicted"/>
<feature type="transmembrane region" description="Helical" evidence="1">
    <location>
        <begin position="54"/>
        <end position="73"/>
    </location>
</feature>
<dbReference type="OrthoDB" id="5764688at2"/>
<evidence type="ECO:0000256" key="1">
    <source>
        <dbReference type="SAM" id="Phobius"/>
    </source>
</evidence>
<name>A0A285IA23_9GAMM</name>
<reference evidence="3" key="1">
    <citation type="submission" date="2017-09" db="EMBL/GenBank/DDBJ databases">
        <authorList>
            <person name="Varghese N."/>
            <person name="Submissions S."/>
        </authorList>
    </citation>
    <scope>NUCLEOTIDE SEQUENCE [LARGE SCALE GENOMIC DNA]</scope>
    <source>
        <strain evidence="3">CGMCC 1.12461</strain>
    </source>
</reference>
<evidence type="ECO:0000313" key="3">
    <source>
        <dbReference type="Proteomes" id="UP000219353"/>
    </source>
</evidence>
<dbReference type="Proteomes" id="UP000219353">
    <property type="component" value="Unassembled WGS sequence"/>
</dbReference>
<dbReference type="RefSeq" id="WP_097110020.1">
    <property type="nucleotide sequence ID" value="NZ_OBEB01000001.1"/>
</dbReference>
<keyword evidence="1" id="KW-0472">Membrane</keyword>
<keyword evidence="1" id="KW-1133">Transmembrane helix</keyword>
<keyword evidence="3" id="KW-1185">Reference proteome</keyword>
<gene>
    <name evidence="2" type="ORF">SAMN06297280_0791</name>
</gene>
<accession>A0A285IA23</accession>
<dbReference type="EMBL" id="OBEB01000001">
    <property type="protein sequence ID" value="SNY44815.1"/>
    <property type="molecule type" value="Genomic_DNA"/>
</dbReference>
<organism evidence="2 3">
    <name type="scientific">Arsukibacterium tuosuense</name>
    <dbReference type="NCBI Taxonomy" id="1323745"/>
    <lineage>
        <taxon>Bacteria</taxon>
        <taxon>Pseudomonadati</taxon>
        <taxon>Pseudomonadota</taxon>
        <taxon>Gammaproteobacteria</taxon>
        <taxon>Chromatiales</taxon>
        <taxon>Chromatiaceae</taxon>
        <taxon>Arsukibacterium</taxon>
    </lineage>
</organism>
<dbReference type="AlphaFoldDB" id="A0A285IA23"/>